<feature type="transmembrane region" description="Helical" evidence="1">
    <location>
        <begin position="75"/>
        <end position="93"/>
    </location>
</feature>
<keyword evidence="1" id="KW-1133">Transmembrane helix</keyword>
<dbReference type="Proteomes" id="UP000663608">
    <property type="component" value="Chromosome"/>
</dbReference>
<organism evidence="2 3">
    <name type="scientific">Lactococcus taiwanensis</name>
    <dbReference type="NCBI Taxonomy" id="1151742"/>
    <lineage>
        <taxon>Bacteria</taxon>
        <taxon>Bacillati</taxon>
        <taxon>Bacillota</taxon>
        <taxon>Bacilli</taxon>
        <taxon>Lactobacillales</taxon>
        <taxon>Streptococcaceae</taxon>
        <taxon>Lactococcus</taxon>
    </lineage>
</organism>
<gene>
    <name evidence="2" type="ORF">JW886_06400</name>
</gene>
<protein>
    <submittedName>
        <fullName evidence="2">Uncharacterized protein</fullName>
    </submittedName>
</protein>
<sequence>MEVKLITLVSIITVLHSGVALGQMNSVTQTKSKIGFVDKAPLEKPPENKVTLSAQRNRATQGENLPIVGEKSSQLSYVGILLIFGIFITVILAPKYKRE</sequence>
<evidence type="ECO:0000313" key="2">
    <source>
        <dbReference type="EMBL" id="QSE76099.1"/>
    </source>
</evidence>
<reference evidence="2 3" key="1">
    <citation type="submission" date="2021-02" db="EMBL/GenBank/DDBJ databases">
        <title>Complete genome sequence of Lactococcus lactis strain K_LL004.</title>
        <authorList>
            <person name="Kim H.B."/>
        </authorList>
    </citation>
    <scope>NUCLEOTIDE SEQUENCE [LARGE SCALE GENOMIC DNA]</scope>
    <source>
        <strain evidence="2 3">K_LL004</strain>
    </source>
</reference>
<evidence type="ECO:0000256" key="1">
    <source>
        <dbReference type="SAM" id="Phobius"/>
    </source>
</evidence>
<dbReference type="AlphaFoldDB" id="A0AA45KF46"/>
<dbReference type="RefSeq" id="WP_205871604.1">
    <property type="nucleotide sequence ID" value="NZ_CP070872.1"/>
</dbReference>
<name>A0AA45KF46_9LACT</name>
<keyword evidence="1" id="KW-0472">Membrane</keyword>
<accession>A0AA45KF46</accession>
<keyword evidence="1" id="KW-0812">Transmembrane</keyword>
<dbReference type="KEGG" id="lti:JW886_06400"/>
<proteinExistence type="predicted"/>
<evidence type="ECO:0000313" key="3">
    <source>
        <dbReference type="Proteomes" id="UP000663608"/>
    </source>
</evidence>
<dbReference type="EMBL" id="CP070872">
    <property type="protein sequence ID" value="QSE76099.1"/>
    <property type="molecule type" value="Genomic_DNA"/>
</dbReference>
<keyword evidence="3" id="KW-1185">Reference proteome</keyword>